<organism evidence="2 3">
    <name type="scientific">Candidatus Tanganyikabacteria bacterium</name>
    <dbReference type="NCBI Taxonomy" id="2961651"/>
    <lineage>
        <taxon>Bacteria</taxon>
        <taxon>Bacillati</taxon>
        <taxon>Candidatus Sericytochromatia</taxon>
        <taxon>Candidatus Tanganyikabacteria</taxon>
    </lineage>
</organism>
<comment type="caution">
    <text evidence="2">The sequence shown here is derived from an EMBL/GenBank/DDBJ whole genome shotgun (WGS) entry which is preliminary data.</text>
</comment>
<sequence length="131" mass="13911">MRKLATAAVFSLVAAIVWGVVRRDAGHLMGIPSLTPQAVGIIRVVFGASLFWAFTWAGPSDPGFPQALHRHAGPLADWRWIHALAEHGRVAIWIHSGMLGAAAVFAIGFCTRAASVAVAALTTLHTLVLLQ</sequence>
<feature type="transmembrane region" description="Helical" evidence="1">
    <location>
        <begin position="90"/>
        <end position="107"/>
    </location>
</feature>
<name>A0A937X946_9BACT</name>
<keyword evidence="1" id="KW-1133">Transmembrane helix</keyword>
<dbReference type="EMBL" id="VGJX01001009">
    <property type="protein sequence ID" value="MBM3276404.1"/>
    <property type="molecule type" value="Genomic_DNA"/>
</dbReference>
<gene>
    <name evidence="2" type="ORF">FJZ00_14715</name>
</gene>
<evidence type="ECO:0000313" key="3">
    <source>
        <dbReference type="Proteomes" id="UP000703893"/>
    </source>
</evidence>
<feature type="non-terminal residue" evidence="2">
    <location>
        <position position="131"/>
    </location>
</feature>
<evidence type="ECO:0000256" key="1">
    <source>
        <dbReference type="SAM" id="Phobius"/>
    </source>
</evidence>
<dbReference type="AlphaFoldDB" id="A0A937X946"/>
<reference evidence="2 3" key="1">
    <citation type="submission" date="2019-03" db="EMBL/GenBank/DDBJ databases">
        <title>Lake Tanganyika Metagenome-Assembled Genomes (MAGs).</title>
        <authorList>
            <person name="Tran P."/>
        </authorList>
    </citation>
    <scope>NUCLEOTIDE SEQUENCE [LARGE SCALE GENOMIC DNA]</scope>
    <source>
        <strain evidence="2">K_DeepCast_65m_m2_236</strain>
    </source>
</reference>
<keyword evidence="1" id="KW-0472">Membrane</keyword>
<proteinExistence type="predicted"/>
<keyword evidence="1" id="KW-0812">Transmembrane</keyword>
<dbReference type="Proteomes" id="UP000703893">
    <property type="component" value="Unassembled WGS sequence"/>
</dbReference>
<accession>A0A937X946</accession>
<evidence type="ECO:0000313" key="2">
    <source>
        <dbReference type="EMBL" id="MBM3276404.1"/>
    </source>
</evidence>
<protein>
    <submittedName>
        <fullName evidence="2">Uncharacterized protein</fullName>
    </submittedName>
</protein>
<feature type="transmembrane region" description="Helical" evidence="1">
    <location>
        <begin position="38"/>
        <end position="57"/>
    </location>
</feature>